<accession>A0AAE0DLP5</accession>
<dbReference type="EMBL" id="JASNWA010000008">
    <property type="protein sequence ID" value="KAK3171613.1"/>
    <property type="molecule type" value="Genomic_DNA"/>
</dbReference>
<name>A0AAE0DLP5_9LECA</name>
<feature type="domain" description="Ribosomal RNA methyltransferase FtsJ" evidence="1">
    <location>
        <begin position="96"/>
        <end position="282"/>
    </location>
</feature>
<protein>
    <recommendedName>
        <fullName evidence="1">Ribosomal RNA methyltransferase FtsJ domain-containing protein</fullName>
    </recommendedName>
</protein>
<keyword evidence="3" id="KW-1185">Reference proteome</keyword>
<dbReference type="SUPFAM" id="SSF53335">
    <property type="entry name" value="S-adenosyl-L-methionine-dependent methyltransferases"/>
    <property type="match status" value="1"/>
</dbReference>
<dbReference type="Proteomes" id="UP001276659">
    <property type="component" value="Unassembled WGS sequence"/>
</dbReference>
<dbReference type="GO" id="GO:0008168">
    <property type="term" value="F:methyltransferase activity"/>
    <property type="evidence" value="ECO:0007669"/>
    <property type="project" value="InterPro"/>
</dbReference>
<dbReference type="Pfam" id="PF01728">
    <property type="entry name" value="FtsJ"/>
    <property type="match status" value="1"/>
</dbReference>
<dbReference type="AlphaFoldDB" id="A0AAE0DLP5"/>
<gene>
    <name evidence="2" type="ORF">OEA41_003697</name>
</gene>
<evidence type="ECO:0000313" key="3">
    <source>
        <dbReference type="Proteomes" id="UP001276659"/>
    </source>
</evidence>
<reference evidence="2" key="1">
    <citation type="submission" date="2022-11" db="EMBL/GenBank/DDBJ databases">
        <title>Chromosomal genome sequence assembly and mating type (MAT) locus characterization of the leprose asexual lichenized fungus Lepraria neglecta (Nyl.) Erichsen.</title>
        <authorList>
            <person name="Allen J.L."/>
            <person name="Pfeffer B."/>
        </authorList>
    </citation>
    <scope>NUCLEOTIDE SEQUENCE</scope>
    <source>
        <strain evidence="2">Allen 5258</strain>
    </source>
</reference>
<organism evidence="2 3">
    <name type="scientific">Lepraria neglecta</name>
    <dbReference type="NCBI Taxonomy" id="209136"/>
    <lineage>
        <taxon>Eukaryota</taxon>
        <taxon>Fungi</taxon>
        <taxon>Dikarya</taxon>
        <taxon>Ascomycota</taxon>
        <taxon>Pezizomycotina</taxon>
        <taxon>Lecanoromycetes</taxon>
        <taxon>OSLEUM clade</taxon>
        <taxon>Lecanoromycetidae</taxon>
        <taxon>Lecanorales</taxon>
        <taxon>Lecanorineae</taxon>
        <taxon>Stereocaulaceae</taxon>
        <taxon>Lepraria</taxon>
    </lineage>
</organism>
<evidence type="ECO:0000259" key="1">
    <source>
        <dbReference type="Pfam" id="PF01728"/>
    </source>
</evidence>
<dbReference type="GO" id="GO:0032259">
    <property type="term" value="P:methylation"/>
    <property type="evidence" value="ECO:0007669"/>
    <property type="project" value="InterPro"/>
</dbReference>
<comment type="caution">
    <text evidence="2">The sequence shown here is derived from an EMBL/GenBank/DDBJ whole genome shotgun (WGS) entry which is preliminary data.</text>
</comment>
<dbReference type="Gene3D" id="3.40.50.150">
    <property type="entry name" value="Vaccinia Virus protein VP39"/>
    <property type="match status" value="1"/>
</dbReference>
<proteinExistence type="predicted"/>
<sequence length="399" mass="45233">MANITSDTVAAHDGGRPPVLNPEDEICYSFLAARSEVFGELMELRDEGWRNPKGDTHFKKQRRQADQASFKERKYFYDMMQRIGQQMQETTGALSIDHPNPGVLDLCMAPGGYTASTLKYNTQAHVCAITLPEDRGGHQVFVPHGEQDPRVEVWETDITMLAAEYGVTEMPEGHPDKDSFSSRRPWLDKSFDLVFSDGQVLRTHSYPSYRERKETTRLTCSQLILAMQRIKPGGTFIVLLHKPDTWKTMKLLSIFDKVAQIQLFKPAKTHATRSSFYLIAKNVHPEHTDAQKAINEWKSTWKDATFPDPADEDPRDGNEHVLEEEEVSEFLASFGDRLIELSEHVWRIQKDALKQAPWFKDTGGESKTDAFAVGIAATAKTQGIDYAASQMERLRIPKA</sequence>
<evidence type="ECO:0000313" key="2">
    <source>
        <dbReference type="EMBL" id="KAK3171613.1"/>
    </source>
</evidence>
<dbReference type="InterPro" id="IPR002877">
    <property type="entry name" value="RNA_MeTrfase_FtsJ_dom"/>
</dbReference>
<dbReference type="InterPro" id="IPR029063">
    <property type="entry name" value="SAM-dependent_MTases_sf"/>
</dbReference>